<evidence type="ECO:0000313" key="7">
    <source>
        <dbReference type="Proteomes" id="UP000253857"/>
    </source>
</evidence>
<organism evidence="5 7">
    <name type="scientific">Eggerthella lenta</name>
    <name type="common">Eubacterium lentum</name>
    <dbReference type="NCBI Taxonomy" id="84112"/>
    <lineage>
        <taxon>Bacteria</taxon>
        <taxon>Bacillati</taxon>
        <taxon>Actinomycetota</taxon>
        <taxon>Coriobacteriia</taxon>
        <taxon>Eggerthellales</taxon>
        <taxon>Eggerthellaceae</taxon>
        <taxon>Eggerthella</taxon>
    </lineage>
</organism>
<dbReference type="SUPFAM" id="SSF52980">
    <property type="entry name" value="Restriction endonuclease-like"/>
    <property type="match status" value="1"/>
</dbReference>
<feature type="region of interest" description="Disordered" evidence="3">
    <location>
        <begin position="17"/>
        <end position="55"/>
    </location>
</feature>
<sequence length="173" mass="19076">MYQDTAATIEWQDGEQAACGKKAGAGERRGVGSGAKRRAKRGERAQDREKTAGERNAELGRRGEDAAARFLDRRGYEIVERNWTCAAGEADIIARDGDSVVFVEVKTRSSCDCGMPAEAVDEAKRDRYERIAALFLQGFDVVDVPVRFDIVSIVAISPDRAMIRHHINAFSGR</sequence>
<comment type="similarity">
    <text evidence="1 2">Belongs to the UPF0102 family.</text>
</comment>
<dbReference type="HAMAP" id="MF_00048">
    <property type="entry name" value="UPF0102"/>
    <property type="match status" value="1"/>
</dbReference>
<reference evidence="6 9" key="1">
    <citation type="journal article" date="2005" name="Appl. Environ. Microbiol.">
        <title>Intestinal bacterial communities that produce active estrogen-like compounds enterodiol and enterolactone in humans.</title>
        <authorList>
            <person name="Clavel T."/>
            <person name="Henderson G."/>
            <person name="Alpert C.A."/>
            <person name="Philippe C."/>
            <person name="Rigottier-Gois L."/>
            <person name="Dore J."/>
            <person name="Blaut M."/>
        </authorList>
    </citation>
    <scope>NUCLEOTIDE SEQUENCE [LARGE SCALE GENOMIC DNA]</scope>
    <source>
        <strain evidence="6 9">SECO-MT75m2</strain>
    </source>
</reference>
<dbReference type="Gene3D" id="3.40.1350.10">
    <property type="match status" value="1"/>
</dbReference>
<evidence type="ECO:0000313" key="6">
    <source>
        <dbReference type="EMBL" id="TNU93917.1"/>
    </source>
</evidence>
<evidence type="ECO:0000256" key="2">
    <source>
        <dbReference type="HAMAP-Rule" id="MF_00048"/>
    </source>
</evidence>
<dbReference type="Pfam" id="PF02021">
    <property type="entry name" value="UPF0102"/>
    <property type="match status" value="1"/>
</dbReference>
<dbReference type="NCBIfam" id="NF009150">
    <property type="entry name" value="PRK12497.1-3"/>
    <property type="match status" value="1"/>
</dbReference>
<dbReference type="Proteomes" id="UP000253970">
    <property type="component" value="Unassembled WGS sequence"/>
</dbReference>
<dbReference type="EMBL" id="PPTY01000002">
    <property type="protein sequence ID" value="RDB88245.1"/>
    <property type="molecule type" value="Genomic_DNA"/>
</dbReference>
<dbReference type="CDD" id="cd20736">
    <property type="entry name" value="PoNe_Nuclease"/>
    <property type="match status" value="1"/>
</dbReference>
<gene>
    <name evidence="5" type="ORF">C1871_02085</name>
    <name evidence="4" type="ORF">C1875_01285</name>
    <name evidence="6" type="ORF">FIC87_03865</name>
</gene>
<evidence type="ECO:0000256" key="3">
    <source>
        <dbReference type="SAM" id="MobiDB-lite"/>
    </source>
</evidence>
<protein>
    <recommendedName>
        <fullName evidence="2">UPF0102 protein C1871_02085</fullName>
    </recommendedName>
</protein>
<reference evidence="6" key="3">
    <citation type="submission" date="2019-06" db="EMBL/GenBank/DDBJ databases">
        <authorList>
            <person name="Bisanz J.E."/>
            <person name="Turnbaugh P.J."/>
        </authorList>
    </citation>
    <scope>NUCLEOTIDE SEQUENCE</scope>
    <source>
        <strain evidence="6">SECO-MT75m2</strain>
    </source>
</reference>
<dbReference type="PANTHER" id="PTHR34039">
    <property type="entry name" value="UPF0102 PROTEIN YRAN"/>
    <property type="match status" value="1"/>
</dbReference>
<dbReference type="InterPro" id="IPR003509">
    <property type="entry name" value="UPF0102_YraN-like"/>
</dbReference>
<evidence type="ECO:0000313" key="5">
    <source>
        <dbReference type="EMBL" id="RDB88245.1"/>
    </source>
</evidence>
<dbReference type="GO" id="GO:0003676">
    <property type="term" value="F:nucleic acid binding"/>
    <property type="evidence" value="ECO:0007669"/>
    <property type="project" value="InterPro"/>
</dbReference>
<dbReference type="Proteomes" id="UP000253857">
    <property type="component" value="Unassembled WGS sequence"/>
</dbReference>
<evidence type="ECO:0000313" key="8">
    <source>
        <dbReference type="Proteomes" id="UP000253970"/>
    </source>
</evidence>
<dbReference type="PANTHER" id="PTHR34039:SF1">
    <property type="entry name" value="UPF0102 PROTEIN YRAN"/>
    <property type="match status" value="1"/>
</dbReference>
<dbReference type="InterPro" id="IPR011335">
    <property type="entry name" value="Restrct_endonuc-II-like"/>
</dbReference>
<proteinExistence type="inferred from homology"/>
<dbReference type="Proteomes" id="UP000312594">
    <property type="component" value="Unassembled WGS sequence"/>
</dbReference>
<dbReference type="EMBL" id="PPTU01000001">
    <property type="protein sequence ID" value="RDB73514.1"/>
    <property type="molecule type" value="Genomic_DNA"/>
</dbReference>
<dbReference type="RefSeq" id="WP_009609142.1">
    <property type="nucleotide sequence ID" value="NZ_CP089334.1"/>
</dbReference>
<name>A0A369NB36_EGGLN</name>
<reference evidence="7 8" key="2">
    <citation type="journal article" date="2018" name="Elife">
        <title>Discovery and characterization of a prevalent human gut bacterial enzyme sufficient for the inactivation of a family of plant toxins.</title>
        <authorList>
            <person name="Koppel N."/>
            <person name="Bisanz J.E."/>
            <person name="Pandelia M.E."/>
            <person name="Turnbaugh P.J."/>
            <person name="Balskus E.P."/>
        </authorList>
    </citation>
    <scope>NUCLEOTIDE SEQUENCE [LARGE SCALE GENOMIC DNA]</scope>
    <source>
        <strain evidence="5 7">FAA1-1-60AUCSF</strain>
        <strain evidence="4 8">W1 BHI 6</strain>
    </source>
</reference>
<dbReference type="NCBIfam" id="NF009154">
    <property type="entry name" value="PRK12497.3-3"/>
    <property type="match status" value="1"/>
</dbReference>
<accession>A0A369NB36</accession>
<comment type="caution">
    <text evidence="5">The sequence shown here is derived from an EMBL/GenBank/DDBJ whole genome shotgun (WGS) entry which is preliminary data.</text>
</comment>
<dbReference type="EMBL" id="VEVP01000006">
    <property type="protein sequence ID" value="TNU93917.1"/>
    <property type="molecule type" value="Genomic_DNA"/>
</dbReference>
<evidence type="ECO:0000313" key="4">
    <source>
        <dbReference type="EMBL" id="RDB73514.1"/>
    </source>
</evidence>
<dbReference type="InterPro" id="IPR011856">
    <property type="entry name" value="tRNA_endonuc-like_dom_sf"/>
</dbReference>
<feature type="compositionally biased region" description="Basic and acidic residues" evidence="3">
    <location>
        <begin position="42"/>
        <end position="55"/>
    </location>
</feature>
<dbReference type="AlphaFoldDB" id="A0A369NB36"/>
<evidence type="ECO:0000256" key="1">
    <source>
        <dbReference type="ARBA" id="ARBA00006738"/>
    </source>
</evidence>
<evidence type="ECO:0000313" key="9">
    <source>
        <dbReference type="Proteomes" id="UP000312594"/>
    </source>
</evidence>